<proteinExistence type="inferred from homology"/>
<dbReference type="EMBL" id="AKGD01000001">
    <property type="protein sequence ID" value="EIT70105.1"/>
    <property type="molecule type" value="Genomic_DNA"/>
</dbReference>
<reference evidence="6" key="2">
    <citation type="submission" date="2012-05" db="EMBL/GenBank/DDBJ databases">
        <authorList>
            <person name="Park J.-H."/>
            <person name="Zylstra G.J."/>
            <person name="Chae J.-C."/>
        </authorList>
    </citation>
    <scope>NUCLEOTIDE SEQUENCE</scope>
    <source>
        <strain evidence="6">AP103</strain>
    </source>
</reference>
<sequence length="323" mass="35685">MRLLTGLRAFHYTARCGSTTAAAIEMGVSQPTVSAQIGALEKQFGVQLFLQIGRKLMTTEFADSLLVITNRLFALEEEAHSMLMEAEGMLRGHLRIGAVGPYNVMPVLAAFQKRHPRIYVSLSVGDSSQIVDRILNYHADLGVLVHDVQDERVESVAYRRQPLVVFAHREHPLARRGSLSVHDLHGCEFVGRESGSTTQRVFNQALERAGVRVKQIMEIGSRESIREAVANGIGLGVVSEVAYVDDHRLVPLPIDDLDAATYSHVICLRERMKSRLVMSFLELVHQLRAELEATDRRLPSAELAVRPLAGRAPIEGLGLGTNP</sequence>
<keyword evidence="4" id="KW-0804">Transcription</keyword>
<dbReference type="GO" id="GO:0000976">
    <property type="term" value="F:transcription cis-regulatory region binding"/>
    <property type="evidence" value="ECO:0007669"/>
    <property type="project" value="TreeGrafter"/>
</dbReference>
<dbReference type="AlphaFoldDB" id="I8T844"/>
<evidence type="ECO:0000256" key="3">
    <source>
        <dbReference type="ARBA" id="ARBA00023125"/>
    </source>
</evidence>
<dbReference type="STRING" id="1172194.WQQ_00550"/>
<feature type="domain" description="HTH lysR-type" evidence="5">
    <location>
        <begin position="1"/>
        <end position="59"/>
    </location>
</feature>
<evidence type="ECO:0000313" key="7">
    <source>
        <dbReference type="EMBL" id="EIT70105.1"/>
    </source>
</evidence>
<dbReference type="OrthoDB" id="6085176at2"/>
<dbReference type="GO" id="GO:0003700">
    <property type="term" value="F:DNA-binding transcription factor activity"/>
    <property type="evidence" value="ECO:0007669"/>
    <property type="project" value="InterPro"/>
</dbReference>
<keyword evidence="3" id="KW-0238">DNA-binding</keyword>
<dbReference type="SUPFAM" id="SSF53850">
    <property type="entry name" value="Periplasmic binding protein-like II"/>
    <property type="match status" value="1"/>
</dbReference>
<dbReference type="Gene3D" id="3.40.190.290">
    <property type="match status" value="1"/>
</dbReference>
<dbReference type="PROSITE" id="PS50931">
    <property type="entry name" value="HTH_LYSR"/>
    <property type="match status" value="1"/>
</dbReference>
<dbReference type="PANTHER" id="PTHR30126:SF94">
    <property type="entry name" value="LYSR FAMILY TRANSCRIPTIONAL REGULATOR"/>
    <property type="match status" value="1"/>
</dbReference>
<dbReference type="SUPFAM" id="SSF46785">
    <property type="entry name" value="Winged helix' DNA-binding domain"/>
    <property type="match status" value="1"/>
</dbReference>
<evidence type="ECO:0000259" key="5">
    <source>
        <dbReference type="PROSITE" id="PS50931"/>
    </source>
</evidence>
<reference evidence="6 8" key="1">
    <citation type="journal article" date="2012" name="J. Bacteriol.">
        <title>Genome Sequence of n-Alkane-Degrading Hydrocarboniphaga effusa Strain AP103T (ATCC BAA-332T).</title>
        <authorList>
            <person name="Chang H.K."/>
            <person name="Zylstra G.J."/>
            <person name="Chae J.C."/>
        </authorList>
    </citation>
    <scope>NUCLEOTIDE SEQUENCE [LARGE SCALE GENOMIC DNA]</scope>
    <source>
        <strain evidence="6 8">AP103</strain>
    </source>
</reference>
<dbReference type="InterPro" id="IPR036388">
    <property type="entry name" value="WH-like_DNA-bd_sf"/>
</dbReference>
<evidence type="ECO:0000256" key="4">
    <source>
        <dbReference type="ARBA" id="ARBA00023163"/>
    </source>
</evidence>
<dbReference type="Gene3D" id="1.10.10.10">
    <property type="entry name" value="Winged helix-like DNA-binding domain superfamily/Winged helix DNA-binding domain"/>
    <property type="match status" value="1"/>
</dbReference>
<comment type="caution">
    <text evidence="6">The sequence shown here is derived from an EMBL/GenBank/DDBJ whole genome shotgun (WGS) entry which is preliminary data.</text>
</comment>
<evidence type="ECO:0000313" key="8">
    <source>
        <dbReference type="Proteomes" id="UP000003704"/>
    </source>
</evidence>
<gene>
    <name evidence="6" type="ORF">WQQ_00550</name>
    <name evidence="7" type="ORF">WQQ_02420</name>
</gene>
<organism evidence="6 8">
    <name type="scientific">Hydrocarboniphaga effusa AP103</name>
    <dbReference type="NCBI Taxonomy" id="1172194"/>
    <lineage>
        <taxon>Bacteria</taxon>
        <taxon>Pseudomonadati</taxon>
        <taxon>Pseudomonadota</taxon>
        <taxon>Gammaproteobacteria</taxon>
        <taxon>Nevskiales</taxon>
        <taxon>Nevskiaceae</taxon>
        <taxon>Hydrocarboniphaga</taxon>
    </lineage>
</organism>
<evidence type="ECO:0000256" key="2">
    <source>
        <dbReference type="ARBA" id="ARBA00023015"/>
    </source>
</evidence>
<protein>
    <recommendedName>
        <fullName evidence="5">HTH lysR-type domain-containing protein</fullName>
    </recommendedName>
</protein>
<evidence type="ECO:0000313" key="6">
    <source>
        <dbReference type="EMBL" id="EIT69918.1"/>
    </source>
</evidence>
<evidence type="ECO:0000256" key="1">
    <source>
        <dbReference type="ARBA" id="ARBA00009437"/>
    </source>
</evidence>
<dbReference type="InterPro" id="IPR000847">
    <property type="entry name" value="LysR_HTH_N"/>
</dbReference>
<accession>I8T844</accession>
<dbReference type="InterPro" id="IPR036390">
    <property type="entry name" value="WH_DNA-bd_sf"/>
</dbReference>
<dbReference type="Pfam" id="PF03466">
    <property type="entry name" value="LysR_substrate"/>
    <property type="match status" value="1"/>
</dbReference>
<name>I8T844_9GAMM</name>
<dbReference type="PATRIC" id="fig|1172194.4.peg.231"/>
<dbReference type="Proteomes" id="UP000003704">
    <property type="component" value="Unassembled WGS sequence"/>
</dbReference>
<dbReference type="PRINTS" id="PR00039">
    <property type="entry name" value="HTHLYSR"/>
</dbReference>
<dbReference type="InterPro" id="IPR005119">
    <property type="entry name" value="LysR_subst-bd"/>
</dbReference>
<keyword evidence="2" id="KW-0805">Transcription regulation</keyword>
<dbReference type="Pfam" id="PF00126">
    <property type="entry name" value="HTH_1"/>
    <property type="match status" value="1"/>
</dbReference>
<keyword evidence="8" id="KW-1185">Reference proteome</keyword>
<dbReference type="PANTHER" id="PTHR30126">
    <property type="entry name" value="HTH-TYPE TRANSCRIPTIONAL REGULATOR"/>
    <property type="match status" value="1"/>
</dbReference>
<dbReference type="RefSeq" id="WP_007183201.1">
    <property type="nucleotide sequence ID" value="NZ_AKGD01000001.1"/>
</dbReference>
<dbReference type="EMBL" id="AKGD01000001">
    <property type="protein sequence ID" value="EIT69918.1"/>
    <property type="molecule type" value="Genomic_DNA"/>
</dbReference>
<comment type="similarity">
    <text evidence="1">Belongs to the LysR transcriptional regulatory family.</text>
</comment>